<name>A0A2D0JSK0_9GAMM</name>
<dbReference type="EMBL" id="NITZ01000006">
    <property type="protein sequence ID" value="PHM49274.1"/>
    <property type="molecule type" value="Genomic_DNA"/>
</dbReference>
<dbReference type="Proteomes" id="UP000221980">
    <property type="component" value="Unassembled WGS sequence"/>
</dbReference>
<organism evidence="1 2">
    <name type="scientific">Xenorhabdus miraniensis</name>
    <dbReference type="NCBI Taxonomy" id="351674"/>
    <lineage>
        <taxon>Bacteria</taxon>
        <taxon>Pseudomonadati</taxon>
        <taxon>Pseudomonadota</taxon>
        <taxon>Gammaproteobacteria</taxon>
        <taxon>Enterobacterales</taxon>
        <taxon>Morganellaceae</taxon>
        <taxon>Xenorhabdus</taxon>
    </lineage>
</organism>
<protein>
    <submittedName>
        <fullName evidence="1">Uncharacterized protein</fullName>
    </submittedName>
</protein>
<dbReference type="AlphaFoldDB" id="A0A2D0JSK0"/>
<comment type="caution">
    <text evidence="1">The sequence shown here is derived from an EMBL/GenBank/DDBJ whole genome shotgun (WGS) entry which is preliminary data.</text>
</comment>
<reference evidence="1 2" key="1">
    <citation type="journal article" date="2017" name="Nat. Microbiol.">
        <title>Natural product diversity associated with the nematode symbionts Photorhabdus and Xenorhabdus.</title>
        <authorList>
            <person name="Tobias N.J."/>
            <person name="Wolff H."/>
            <person name="Djahanschiri B."/>
            <person name="Grundmann F."/>
            <person name="Kronenwerth M."/>
            <person name="Shi Y.M."/>
            <person name="Simonyi S."/>
            <person name="Grun P."/>
            <person name="Shapiro-Ilan D."/>
            <person name="Pidot S.J."/>
            <person name="Stinear T.P."/>
            <person name="Ebersberger I."/>
            <person name="Bode H.B."/>
        </authorList>
    </citation>
    <scope>NUCLEOTIDE SEQUENCE [LARGE SCALE GENOMIC DNA]</scope>
    <source>
        <strain evidence="1 2">DSM 17902</strain>
    </source>
</reference>
<evidence type="ECO:0000313" key="1">
    <source>
        <dbReference type="EMBL" id="PHM49274.1"/>
    </source>
</evidence>
<evidence type="ECO:0000313" key="2">
    <source>
        <dbReference type="Proteomes" id="UP000221980"/>
    </source>
</evidence>
<gene>
    <name evidence="1" type="ORF">Xmir_01630</name>
</gene>
<sequence length="73" mass="7875">MLAGLPYMVITGIHSLFHHFLLSELGMEFRQSGGFEHDDLAILQALGKLTKSPIVGSSINDRGCDPPLHGDGD</sequence>
<accession>A0A2D0JSK0</accession>
<keyword evidence="2" id="KW-1185">Reference proteome</keyword>
<proteinExistence type="predicted"/>